<dbReference type="RefSeq" id="WP_005680435.1">
    <property type="nucleotide sequence ID" value="NZ_CABMLT010000009.1"/>
</dbReference>
<dbReference type="GeneID" id="75113673"/>
<reference evidence="1 2" key="1">
    <citation type="journal article" date="2019" name="Nat. Med.">
        <title>A library of human gut bacterial isolates paired with longitudinal multiomics data enables mechanistic microbiome research.</title>
        <authorList>
            <person name="Poyet M."/>
            <person name="Groussin M."/>
            <person name="Gibbons S.M."/>
            <person name="Avila-Pacheco J."/>
            <person name="Jiang X."/>
            <person name="Kearney S.M."/>
            <person name="Perrotta A.R."/>
            <person name="Berdy B."/>
            <person name="Zhao S."/>
            <person name="Lieberman T.D."/>
            <person name="Swanson P.K."/>
            <person name="Smith M."/>
            <person name="Roesemann S."/>
            <person name="Alexander J.E."/>
            <person name="Rich S.A."/>
            <person name="Livny J."/>
            <person name="Vlamakis H."/>
            <person name="Clish C."/>
            <person name="Bullock K."/>
            <person name="Deik A."/>
            <person name="Scott J."/>
            <person name="Pierce K.A."/>
            <person name="Xavier R.J."/>
            <person name="Alm E.J."/>
        </authorList>
    </citation>
    <scope>NUCLEOTIDE SEQUENCE [LARGE SCALE GENOMIC DNA]</scope>
    <source>
        <strain evidence="1 2">BIOML-A6</strain>
    </source>
</reference>
<proteinExistence type="predicted"/>
<dbReference type="EMBL" id="VVYV01000043">
    <property type="protein sequence ID" value="KAA5414216.1"/>
    <property type="molecule type" value="Genomic_DNA"/>
</dbReference>
<dbReference type="Pfam" id="PF11655">
    <property type="entry name" value="DUF2589"/>
    <property type="match status" value="1"/>
</dbReference>
<organism evidence="1 2">
    <name type="scientific">Bacteroides cellulosilyticus</name>
    <dbReference type="NCBI Taxonomy" id="246787"/>
    <lineage>
        <taxon>Bacteria</taxon>
        <taxon>Pseudomonadati</taxon>
        <taxon>Bacteroidota</taxon>
        <taxon>Bacteroidia</taxon>
        <taxon>Bacteroidales</taxon>
        <taxon>Bacteroidaceae</taxon>
        <taxon>Bacteroides</taxon>
    </lineage>
</organism>
<gene>
    <name evidence="1" type="ORF">F2Y81_20745</name>
</gene>
<accession>A0A108TCM8</accession>
<dbReference type="InterPro" id="IPR024510">
    <property type="entry name" value="DUF2589"/>
</dbReference>
<dbReference type="AlphaFoldDB" id="A0A108TCM8"/>
<dbReference type="Proteomes" id="UP000448877">
    <property type="component" value="Unassembled WGS sequence"/>
</dbReference>
<name>A0A108TCM8_9BACE</name>
<evidence type="ECO:0000313" key="2">
    <source>
        <dbReference type="Proteomes" id="UP000448877"/>
    </source>
</evidence>
<sequence>MAEEILNQGQQENAENLNENVSGQAKEIISAALEETQNRETSPVLKADSNVTDKFKGLPMRELIAAPLIAAAEAQQELAATAWNFYQQIAFDGKSGNKARILEFDVERPIQQNEKMTTIKQTVKAPFIGLVPIPALLIDRVDVDFQMEVTDTSNVKSTTNAEVEAKASAKRWFINAEISGKVTTARENTRMTNQTAKYQIHVSASQQPQTEGLSKLMDIMASCIEPINTESSK</sequence>
<protein>
    <submittedName>
        <fullName evidence="1">DUF2589 domain-containing protein</fullName>
    </submittedName>
</protein>
<comment type="caution">
    <text evidence="1">The sequence shown here is derived from an EMBL/GenBank/DDBJ whole genome shotgun (WGS) entry which is preliminary data.</text>
</comment>
<evidence type="ECO:0000313" key="1">
    <source>
        <dbReference type="EMBL" id="KAA5414216.1"/>
    </source>
</evidence>